<name>A0ABX1H758_9ACTN</name>
<evidence type="ECO:0008006" key="4">
    <source>
        <dbReference type="Google" id="ProtNLM"/>
    </source>
</evidence>
<feature type="region of interest" description="Disordered" evidence="1">
    <location>
        <begin position="292"/>
        <end position="318"/>
    </location>
</feature>
<proteinExistence type="predicted"/>
<feature type="compositionally biased region" description="Basic and acidic residues" evidence="1">
    <location>
        <begin position="292"/>
        <end position="305"/>
    </location>
</feature>
<keyword evidence="3" id="KW-1185">Reference proteome</keyword>
<comment type="caution">
    <text evidence="2">The sequence shown here is derived from an EMBL/GenBank/DDBJ whole genome shotgun (WGS) entry which is preliminary data.</text>
</comment>
<evidence type="ECO:0000313" key="2">
    <source>
        <dbReference type="EMBL" id="NKI44184.1"/>
    </source>
</evidence>
<sequence>MVAEQLPVHIREFVDYWGALLARLDPRAGWYGVFWQRDPQGMRACAEGREVPPWDVVEALLQDLAAHEGAEAAAGERPRARALHGACAAAYDARSGGREALLGRLELMLGEQRRATGRLQELAARLSTADSATRAREIAYELSWARDDQHRARARCAELRFRLGALEQRRSVGGGVAAAAGSAGGWSGEERSVTVPEPRSAEGDAASGPRPAEGGSVPGPRSAGVESVAEPRPRDTAVVPEQATAGTRQRRRARGGARFAGAVAESEPALPELGAALPAVGGAAPRGARFAGVRDAERAVPDESGPRGGTGPEADTAVDRGAAADREIAEMIAALLRLRTAGRTGEAHILLAEAAQWPASVFPRIAALFGRAGLAADWDTLLWEVSSLPTERLVAVADALTAGGRAQDAAHLLRQGAGRPPAEIGAAVLRLAESGRHREVHAVLDSFLRTRSAQEAADLAQLAPARLVPLLRGQAAEISPLCAGNLVHALRVAGVGG</sequence>
<evidence type="ECO:0000313" key="3">
    <source>
        <dbReference type="Proteomes" id="UP000772196"/>
    </source>
</evidence>
<reference evidence="2 3" key="1">
    <citation type="submission" date="2020-04" db="EMBL/GenBank/DDBJ databases">
        <title>Phylogenetic Diversity and Antibacterial Activity against Ralstonia solanacearum of Endophytic Actinomycete Isolated from Moss.</title>
        <authorList>
            <person name="Zhuang X."/>
        </authorList>
    </citation>
    <scope>NUCLEOTIDE SEQUENCE [LARGE SCALE GENOMIC DNA]</scope>
    <source>
        <strain evidence="2 3">LD120</strain>
    </source>
</reference>
<dbReference type="Proteomes" id="UP000772196">
    <property type="component" value="Unassembled WGS sequence"/>
</dbReference>
<evidence type="ECO:0000256" key="1">
    <source>
        <dbReference type="SAM" id="MobiDB-lite"/>
    </source>
</evidence>
<accession>A0ABX1H758</accession>
<dbReference type="EMBL" id="JAAWWP010000016">
    <property type="protein sequence ID" value="NKI44184.1"/>
    <property type="molecule type" value="Genomic_DNA"/>
</dbReference>
<organism evidence="2 3">
    <name type="scientific">Streptomyces physcomitrii</name>
    <dbReference type="NCBI Taxonomy" id="2724184"/>
    <lineage>
        <taxon>Bacteria</taxon>
        <taxon>Bacillati</taxon>
        <taxon>Actinomycetota</taxon>
        <taxon>Actinomycetes</taxon>
        <taxon>Kitasatosporales</taxon>
        <taxon>Streptomycetaceae</taxon>
        <taxon>Streptomyces</taxon>
    </lineage>
</organism>
<dbReference type="RefSeq" id="WP_168542197.1">
    <property type="nucleotide sequence ID" value="NZ_JAAWWP010000016.1"/>
</dbReference>
<feature type="region of interest" description="Disordered" evidence="1">
    <location>
        <begin position="177"/>
        <end position="259"/>
    </location>
</feature>
<gene>
    <name evidence="2" type="ORF">HFV08_23640</name>
</gene>
<feature type="compositionally biased region" description="Gly residues" evidence="1">
    <location>
        <begin position="177"/>
        <end position="187"/>
    </location>
</feature>
<protein>
    <recommendedName>
        <fullName evidence="4">UL36 very large tegument protein</fullName>
    </recommendedName>
</protein>